<feature type="domain" description="Antibacterial effector protein Tle3 C-terminal" evidence="1">
    <location>
        <begin position="508"/>
        <end position="707"/>
    </location>
</feature>
<dbReference type="SUPFAM" id="SSF53474">
    <property type="entry name" value="alpha/beta-Hydrolases"/>
    <property type="match status" value="1"/>
</dbReference>
<organism evidence="3">
    <name type="scientific">Pseudomonas aeruginosa</name>
    <dbReference type="NCBI Taxonomy" id="287"/>
    <lineage>
        <taxon>Bacteria</taxon>
        <taxon>Pseudomonadati</taxon>
        <taxon>Pseudomonadota</taxon>
        <taxon>Gammaproteobacteria</taxon>
        <taxon>Pseudomonadales</taxon>
        <taxon>Pseudomonadaceae</taxon>
        <taxon>Pseudomonas</taxon>
    </lineage>
</organism>
<accession>A0A643IUV7</accession>
<dbReference type="InterPro" id="IPR029058">
    <property type="entry name" value="AB_hydrolase_fold"/>
</dbReference>
<dbReference type="InterPro" id="IPR021692">
    <property type="entry name" value="Tle3_C"/>
</dbReference>
<name>A0A1S1BZ33_PSEAI</name>
<dbReference type="Gene3D" id="3.40.50.1820">
    <property type="entry name" value="alpha/beta hydrolase"/>
    <property type="match status" value="1"/>
</dbReference>
<protein>
    <submittedName>
        <fullName evidence="3">DUF3274 domain-containing protein</fullName>
    </submittedName>
</protein>
<comment type="caution">
    <text evidence="3">The sequence shown here is derived from an EMBL/GenBank/DDBJ whole genome shotgun (WGS) entry which is preliminary data.</text>
</comment>
<evidence type="ECO:0000259" key="2">
    <source>
        <dbReference type="Pfam" id="PF24322"/>
    </source>
</evidence>
<dbReference type="Pfam" id="PF24322">
    <property type="entry name" value="Tle3"/>
    <property type="match status" value="1"/>
</dbReference>
<sequence>MNDRVRSRTIVSAQSITLPKGGDVHLVPPPPKPCVTIVVHGVNDLAGCYERIERGLCQGLNERLDMPPTLPGGQANPGYLTPAGYSLPADDEGKAENPDAVYYRRKFASGAGGAAVRSVVVPFYWGFREEEQYINKTAAHGEWLDRNGNRLDKSGTKEGGQFVNATTNLPDMWGQGFNGKLFGFISLDWFGGTMTHPLFSAAGRKYMVLAAMRLAMLIKIIRKRYPDDTINVVGHSQGTLLTLLAHAFLKDDGVEPADGVIMLNSPYGLFEPLNEKLQGWSSQQTREARLATLKGILEFICGRRHPVPALSSVALRNCQGYGAIGGPGWVGGQGCQTTIDGERLSFDERDNRGSVYLYFTPQDQTVGLANVQGIGWRGIAEQVKGLPGRTGLPQGFHQRIFTVRKRNGEKEKIGGHAPPHVYPLLLAGEKTWEDTGLGGKDRFGRANFDQGDSVLLTAPRLPLPTEARFDFDGTVTAPGENSASGVYQVRDTLDPIDAAIGISNGGWKEKDSGHAVAQQVDAALAYRYGRDARCVERALNEGKELALQTHVFSARELGTGMVLVTRAETPYEARLRLQTAEGHLEPLSFHSAIPNNPEHNRRVLAYDLAIGAGDSVDDVVFYQYLCRVADWRLDWNATRAKGRAQVESDTELDLPDKDVRALYRAEEAGNRKLIDSTEIYRRSGAIPSIVGNTLPSLVATQTINDRYYDRPVCFGGPI</sequence>
<reference evidence="3" key="1">
    <citation type="submission" date="2019-09" db="EMBL/GenBank/DDBJ databases">
        <title>Whole genome sequence analysis of bacterial isolates in patients.</title>
        <authorList>
            <person name="Jeong K.C."/>
        </authorList>
    </citation>
    <scope>NUCLEOTIDE SEQUENCE</scope>
    <source>
        <strain evidence="3">KCJ3K105</strain>
    </source>
</reference>
<dbReference type="RefSeq" id="WP_014602366.1">
    <property type="nucleotide sequence ID" value="NZ_CAADOV010000224.1"/>
</dbReference>
<proteinExistence type="predicted"/>
<dbReference type="EMBL" id="VZIV01000048">
    <property type="protein sequence ID" value="KAB0761834.1"/>
    <property type="molecule type" value="Genomic_DNA"/>
</dbReference>
<dbReference type="Pfam" id="PF11678">
    <property type="entry name" value="Tle3_C"/>
    <property type="match status" value="1"/>
</dbReference>
<feature type="domain" description="T6SS Tle3 phospholipase effector alpha/beta" evidence="2">
    <location>
        <begin position="33"/>
        <end position="379"/>
    </location>
</feature>
<dbReference type="InterPro" id="IPR056221">
    <property type="entry name" value="Tle3_ab_dom"/>
</dbReference>
<gene>
    <name evidence="3" type="ORF">F7O97_21280</name>
</gene>
<accession>A0A1S1BZ33</accession>
<dbReference type="AlphaFoldDB" id="A0A1S1BZ33"/>
<evidence type="ECO:0000313" key="3">
    <source>
        <dbReference type="EMBL" id="KAB0761834.1"/>
    </source>
</evidence>
<evidence type="ECO:0000259" key="1">
    <source>
        <dbReference type="Pfam" id="PF11678"/>
    </source>
</evidence>